<reference evidence="4" key="2">
    <citation type="submission" date="2019-10" db="EMBL/GenBank/DDBJ databases">
        <authorList>
            <consortium name="NCBI Genome Project"/>
        </authorList>
    </citation>
    <scope>NUCLEOTIDE SEQUENCE</scope>
    <source>
        <strain evidence="4">NI907</strain>
    </source>
</reference>
<evidence type="ECO:0000313" key="3">
    <source>
        <dbReference type="Proteomes" id="UP000515153"/>
    </source>
</evidence>
<proteinExistence type="predicted"/>
<evidence type="ECO:0008006" key="5">
    <source>
        <dbReference type="Google" id="ProtNLM"/>
    </source>
</evidence>
<gene>
    <name evidence="4" type="ORF">PgNI_12417</name>
</gene>
<reference evidence="4" key="3">
    <citation type="submission" date="2025-08" db="UniProtKB">
        <authorList>
            <consortium name="RefSeq"/>
        </authorList>
    </citation>
    <scope>IDENTIFICATION</scope>
    <source>
        <strain evidence="4">NI907</strain>
    </source>
</reference>
<dbReference type="InterPro" id="IPR036452">
    <property type="entry name" value="Ribo_hydro-like"/>
</dbReference>
<keyword evidence="3" id="KW-1185">Reference proteome</keyword>
<dbReference type="InterPro" id="IPR011483">
    <property type="entry name" value="Sde182_NH-like"/>
</dbReference>
<dbReference type="GO" id="GO:0016799">
    <property type="term" value="F:hydrolase activity, hydrolyzing N-glycosyl compounds"/>
    <property type="evidence" value="ECO:0007669"/>
    <property type="project" value="InterPro"/>
</dbReference>
<dbReference type="InterPro" id="IPR048527">
    <property type="entry name" value="Sde182_C"/>
</dbReference>
<dbReference type="Pfam" id="PF21027">
    <property type="entry name" value="Sde0182_C"/>
    <property type="match status" value="1"/>
</dbReference>
<feature type="domain" description="Cellulose-binding Sde182 nucleoside hydrolase-like" evidence="1">
    <location>
        <begin position="17"/>
        <end position="285"/>
    </location>
</feature>
<evidence type="ECO:0000313" key="4">
    <source>
        <dbReference type="RefSeq" id="XP_030976112.1"/>
    </source>
</evidence>
<dbReference type="AlphaFoldDB" id="A0A6P8AMH4"/>
<organism evidence="3 4">
    <name type="scientific">Pyricularia grisea</name>
    <name type="common">Crabgrass-specific blast fungus</name>
    <name type="synonym">Magnaporthe grisea</name>
    <dbReference type="NCBI Taxonomy" id="148305"/>
    <lineage>
        <taxon>Eukaryota</taxon>
        <taxon>Fungi</taxon>
        <taxon>Dikarya</taxon>
        <taxon>Ascomycota</taxon>
        <taxon>Pezizomycotina</taxon>
        <taxon>Sordariomycetes</taxon>
        <taxon>Sordariomycetidae</taxon>
        <taxon>Magnaporthales</taxon>
        <taxon>Pyriculariaceae</taxon>
        <taxon>Pyricularia</taxon>
    </lineage>
</organism>
<evidence type="ECO:0000259" key="2">
    <source>
        <dbReference type="Pfam" id="PF21027"/>
    </source>
</evidence>
<dbReference type="GeneID" id="41967270"/>
<accession>A0A6P8AMH4</accession>
<sequence>MSPSASSNLQTFPSKPRVYIVSDISNEPDDAESLCRYLLYSNQFDTEGLVACTSNWMKNRTCPQDMLKIIDAYAGVVGNLNKHVHSDHPYPPADYFRELVRSGPTVYGMVAIGPNVPISPGGAHLVSRLEASAVDPRPLWVLLWGGANTLAEALFHTRSRPDAALLRSRLRVYAISDQDDSAAWIRRTFPDVTYIASVHAWCSYGTAAWTGISGDAYYGFDRGGPDATKITKEWIKENIQIGPLGSAYPDFMFIPEGDTPTFLYLIQNGLGVSEHPEYGSWGGRYGLVDAGPEGGKHYADVTDRAAGKDGRAYRSSQATVWRWRDAFQNDFAARIQWTMKEDFGRANHAPVVYIGDSVGPSPVEISAEAGSTITLDASRSYDPDGDQLTFKYWHYRDPTATQWWVEAEVAELQVKPVDGEGKVVEVTLPGPEKCCCEMLSRKALAKGQVLHLILEVTDNGSPALTTYRRVLIQATNVELKGGAKEAVEAVGDSMQGFSES</sequence>
<name>A0A6P8AMH4_PYRGI</name>
<dbReference type="InterPro" id="IPR013783">
    <property type="entry name" value="Ig-like_fold"/>
</dbReference>
<dbReference type="Pfam" id="PF07632">
    <property type="entry name" value="Sde182_NH-like"/>
    <property type="match status" value="1"/>
</dbReference>
<feature type="domain" description="Cellulose-binding Sde182 C-terminal" evidence="2">
    <location>
        <begin position="372"/>
        <end position="473"/>
    </location>
</feature>
<evidence type="ECO:0000259" key="1">
    <source>
        <dbReference type="Pfam" id="PF07632"/>
    </source>
</evidence>
<dbReference type="Gene3D" id="2.60.40.10">
    <property type="entry name" value="Immunoglobulins"/>
    <property type="match status" value="1"/>
</dbReference>
<protein>
    <recommendedName>
        <fullName evidence="5">Cellulose-binding protein</fullName>
    </recommendedName>
</protein>
<dbReference type="KEGG" id="pgri:PgNI_12417"/>
<reference evidence="4" key="1">
    <citation type="journal article" date="2019" name="Mol. Biol. Evol.">
        <title>Blast fungal genomes show frequent chromosomal changes, gene gains and losses, and effector gene turnover.</title>
        <authorList>
            <person name="Gomez Luciano L.B."/>
            <person name="Jason Tsai I."/>
            <person name="Chuma I."/>
            <person name="Tosa Y."/>
            <person name="Chen Y.H."/>
            <person name="Li J.Y."/>
            <person name="Li M.Y."/>
            <person name="Jade Lu M.Y."/>
            <person name="Nakayashiki H."/>
            <person name="Li W.H."/>
        </authorList>
    </citation>
    <scope>NUCLEOTIDE SEQUENCE</scope>
    <source>
        <strain evidence="4">NI907</strain>
    </source>
</reference>
<dbReference type="Gene3D" id="3.90.245.10">
    <property type="entry name" value="Ribonucleoside hydrolase-like"/>
    <property type="match status" value="1"/>
</dbReference>
<dbReference type="Proteomes" id="UP000515153">
    <property type="component" value="Unplaced"/>
</dbReference>
<dbReference type="RefSeq" id="XP_030976112.1">
    <property type="nucleotide sequence ID" value="XM_031132367.1"/>
</dbReference>